<dbReference type="PANTHER" id="PTHR13400:SF2">
    <property type="entry name" value="COILED-COIL DOMAIN-CONTAINING PROTEIN 28B"/>
    <property type="match status" value="1"/>
</dbReference>
<sequence>MEDRRKKRSPKACLAQPVPPGAPRPLPPSKSTSFALPLPTLPSPRQRARLRRTSKERVRAGSVGAARGAPLQHSFLTDVSDVCEMEGGLLSLLSDFHSGKLQAFGKECSFEQLEHVREMQEKLARLHFGLDVCVEELPEEQKKAAADRNLDQLLAHACVRGYLLRKRFRSLRAEYEEVVRDIEGDLSQLEWRGHILPRPVFLPEKPTQGTGSGLQDEAVPHKEVVPQDKAVPHKEAVLQDKAVPHKEAVLQDKAVPHKEAVLQDKAVPHKEVVPRDEANAENLQKELDTSEPEWDWGCSGEKPTAQLQSEKELSSRGEGDGVRPPNPRGDANKCTEKRCSAPAESQEWQNDSGVLEAESLEGCLGIPLEEIKQLPRTRSGLQSYRNHLIMELTWLQQAIVSRKNYLMLKQRLGTPDP</sequence>
<reference evidence="2" key="2">
    <citation type="submission" date="2025-09" db="UniProtKB">
        <authorList>
            <consortium name="Ensembl"/>
        </authorList>
    </citation>
    <scope>IDENTIFICATION</scope>
</reference>
<evidence type="ECO:0000313" key="2">
    <source>
        <dbReference type="Ensembl" id="ENSCPGP00000020828.1"/>
    </source>
</evidence>
<dbReference type="Proteomes" id="UP000694419">
    <property type="component" value="Unplaced"/>
</dbReference>
<proteinExistence type="predicted"/>
<evidence type="ECO:0000256" key="1">
    <source>
        <dbReference type="SAM" id="MobiDB-lite"/>
    </source>
</evidence>
<feature type="compositionally biased region" description="Pro residues" evidence="1">
    <location>
        <begin position="17"/>
        <end position="28"/>
    </location>
</feature>
<evidence type="ECO:0000313" key="3">
    <source>
        <dbReference type="Proteomes" id="UP000694419"/>
    </source>
</evidence>
<dbReference type="Pfam" id="PF13270">
    <property type="entry name" value="CCDC28"/>
    <property type="match status" value="1"/>
</dbReference>
<reference evidence="2" key="1">
    <citation type="submission" date="2025-08" db="UniProtKB">
        <authorList>
            <consortium name="Ensembl"/>
        </authorList>
    </citation>
    <scope>IDENTIFICATION</scope>
</reference>
<organism evidence="2 3">
    <name type="scientific">Calidris pygmaea</name>
    <name type="common">Spoon-billed sandpiper</name>
    <dbReference type="NCBI Taxonomy" id="425635"/>
    <lineage>
        <taxon>Eukaryota</taxon>
        <taxon>Metazoa</taxon>
        <taxon>Chordata</taxon>
        <taxon>Craniata</taxon>
        <taxon>Vertebrata</taxon>
        <taxon>Euteleostomi</taxon>
        <taxon>Archelosauria</taxon>
        <taxon>Archosauria</taxon>
        <taxon>Dinosauria</taxon>
        <taxon>Saurischia</taxon>
        <taxon>Theropoda</taxon>
        <taxon>Coelurosauria</taxon>
        <taxon>Aves</taxon>
        <taxon>Neognathae</taxon>
        <taxon>Neoaves</taxon>
        <taxon>Charadriiformes</taxon>
        <taxon>Scolopacidae</taxon>
        <taxon>Calidris</taxon>
    </lineage>
</organism>
<feature type="region of interest" description="Disordered" evidence="1">
    <location>
        <begin position="1"/>
        <end position="63"/>
    </location>
</feature>
<dbReference type="AlphaFoldDB" id="A0A8C3KE25"/>
<dbReference type="Ensembl" id="ENSCPGT00000022814.1">
    <property type="protein sequence ID" value="ENSCPGP00000020828.1"/>
    <property type="gene ID" value="ENSCPGG00000014551.1"/>
</dbReference>
<dbReference type="InterPro" id="IPR025271">
    <property type="entry name" value="CCDC28"/>
</dbReference>
<feature type="compositionally biased region" description="Basic and acidic residues" evidence="1">
    <location>
        <begin position="330"/>
        <end position="339"/>
    </location>
</feature>
<protein>
    <submittedName>
        <fullName evidence="2">Coiled-coil domain containing 28B</fullName>
    </submittedName>
</protein>
<dbReference type="GO" id="GO:0005813">
    <property type="term" value="C:centrosome"/>
    <property type="evidence" value="ECO:0007669"/>
    <property type="project" value="TreeGrafter"/>
</dbReference>
<name>A0A8C3KE25_9CHAR</name>
<keyword evidence="3" id="KW-1185">Reference proteome</keyword>
<feature type="region of interest" description="Disordered" evidence="1">
    <location>
        <begin position="264"/>
        <end position="351"/>
    </location>
</feature>
<accession>A0A8C3KE25</accession>
<feature type="compositionally biased region" description="Basic and acidic residues" evidence="1">
    <location>
        <begin position="264"/>
        <end position="288"/>
    </location>
</feature>
<feature type="compositionally biased region" description="Basic residues" evidence="1">
    <location>
        <begin position="1"/>
        <end position="10"/>
    </location>
</feature>
<dbReference type="PROSITE" id="PS50096">
    <property type="entry name" value="IQ"/>
    <property type="match status" value="1"/>
</dbReference>
<dbReference type="PANTHER" id="PTHR13400">
    <property type="entry name" value="CHEMOKINE C-C MOTIF RECEPTOR 1"/>
    <property type="match status" value="1"/>
</dbReference>
<feature type="compositionally biased region" description="Basic and acidic residues" evidence="1">
    <location>
        <begin position="309"/>
        <end position="321"/>
    </location>
</feature>